<dbReference type="AlphaFoldDB" id="A0A420ITD7"/>
<feature type="region of interest" description="Disordered" evidence="1">
    <location>
        <begin position="1"/>
        <end position="28"/>
    </location>
</feature>
<feature type="compositionally biased region" description="Polar residues" evidence="1">
    <location>
        <begin position="1"/>
        <end position="27"/>
    </location>
</feature>
<comment type="caution">
    <text evidence="2">The sequence shown here is derived from an EMBL/GenBank/DDBJ whole genome shotgun (WGS) entry which is preliminary data.</text>
</comment>
<organism evidence="2 3">
    <name type="scientific">Golovinomyces cichoracearum</name>
    <dbReference type="NCBI Taxonomy" id="62708"/>
    <lineage>
        <taxon>Eukaryota</taxon>
        <taxon>Fungi</taxon>
        <taxon>Dikarya</taxon>
        <taxon>Ascomycota</taxon>
        <taxon>Pezizomycotina</taxon>
        <taxon>Leotiomycetes</taxon>
        <taxon>Erysiphales</taxon>
        <taxon>Erysiphaceae</taxon>
        <taxon>Golovinomyces</taxon>
    </lineage>
</organism>
<evidence type="ECO:0000256" key="1">
    <source>
        <dbReference type="SAM" id="MobiDB-lite"/>
    </source>
</evidence>
<dbReference type="EMBL" id="MCBS01021662">
    <property type="protein sequence ID" value="RKF77803.1"/>
    <property type="molecule type" value="Genomic_DNA"/>
</dbReference>
<protein>
    <submittedName>
        <fullName evidence="2">Uncharacterized protein</fullName>
    </submittedName>
</protein>
<dbReference type="Proteomes" id="UP000285326">
    <property type="component" value="Unassembled WGS sequence"/>
</dbReference>
<name>A0A420ITD7_9PEZI</name>
<evidence type="ECO:0000313" key="3">
    <source>
        <dbReference type="Proteomes" id="UP000285326"/>
    </source>
</evidence>
<gene>
    <name evidence="2" type="ORF">GcM1_216022</name>
</gene>
<proteinExistence type="predicted"/>
<accession>A0A420ITD7</accession>
<reference evidence="2 3" key="1">
    <citation type="journal article" date="2018" name="BMC Genomics">
        <title>Comparative genome analyses reveal sequence features reflecting distinct modes of host-adaptation between dicot and monocot powdery mildew.</title>
        <authorList>
            <person name="Wu Y."/>
            <person name="Ma X."/>
            <person name="Pan Z."/>
            <person name="Kale S.D."/>
            <person name="Song Y."/>
            <person name="King H."/>
            <person name="Zhang Q."/>
            <person name="Presley C."/>
            <person name="Deng X."/>
            <person name="Wei C.I."/>
            <person name="Xiao S."/>
        </authorList>
    </citation>
    <scope>NUCLEOTIDE SEQUENCE [LARGE SCALE GENOMIC DNA]</scope>
    <source>
        <strain evidence="2">UMSG1</strain>
    </source>
</reference>
<evidence type="ECO:0000313" key="2">
    <source>
        <dbReference type="EMBL" id="RKF77803.1"/>
    </source>
</evidence>
<sequence length="70" mass="7675">MTPSVPSSTAKKHSPNPNSFKANSKVSLKTKLISQPERLLESIRSNMRGAIPQCRDSTLNPAQINFPGLR</sequence>